<proteinExistence type="predicted"/>
<protein>
    <submittedName>
        <fullName evidence="1">Uncharacterized protein</fullName>
    </submittedName>
</protein>
<organism evidence="1">
    <name type="scientific">viral metagenome</name>
    <dbReference type="NCBI Taxonomy" id="1070528"/>
    <lineage>
        <taxon>unclassified sequences</taxon>
        <taxon>metagenomes</taxon>
        <taxon>organismal metagenomes</taxon>
    </lineage>
</organism>
<name>A0A6C0J8A6_9ZZZZ</name>
<accession>A0A6C0J8A6</accession>
<dbReference type="AlphaFoldDB" id="A0A6C0J8A6"/>
<sequence length="150" mass="17769">MCCKQRYHSNCLRQWYIEHNLCPSCNTVKVKCFLFKDNLININTDTLIWKNNISIIKIDLCNIRCIIQLNNGNINIISSDLKGDMSFNLEAPDKIIMNKIYHSIVHLHNNINEYYYVLYGIPLISLYRLNMLKSLTFFNNFTIIIPYFHV</sequence>
<evidence type="ECO:0000313" key="1">
    <source>
        <dbReference type="EMBL" id="QHU00991.1"/>
    </source>
</evidence>
<dbReference type="EMBL" id="MN740332">
    <property type="protein sequence ID" value="QHU00991.1"/>
    <property type="molecule type" value="Genomic_DNA"/>
</dbReference>
<dbReference type="SUPFAM" id="SSF57850">
    <property type="entry name" value="RING/U-box"/>
    <property type="match status" value="1"/>
</dbReference>
<reference evidence="1" key="1">
    <citation type="journal article" date="2020" name="Nature">
        <title>Giant virus diversity and host interactions through global metagenomics.</title>
        <authorList>
            <person name="Schulz F."/>
            <person name="Roux S."/>
            <person name="Paez-Espino D."/>
            <person name="Jungbluth S."/>
            <person name="Walsh D.A."/>
            <person name="Denef V.J."/>
            <person name="McMahon K.D."/>
            <person name="Konstantinidis K.T."/>
            <person name="Eloe-Fadrosh E.A."/>
            <person name="Kyrpides N.C."/>
            <person name="Woyke T."/>
        </authorList>
    </citation>
    <scope>NUCLEOTIDE SEQUENCE</scope>
    <source>
        <strain evidence="1">GVMAG-M-3300025860-20</strain>
    </source>
</reference>